<keyword evidence="4" id="KW-1185">Reference proteome</keyword>
<feature type="compositionally biased region" description="Basic and acidic residues" evidence="1">
    <location>
        <begin position="84"/>
        <end position="95"/>
    </location>
</feature>
<gene>
    <name evidence="3" type="ORF">BN996_01380</name>
</gene>
<dbReference type="EMBL" id="CSTE01000002">
    <property type="protein sequence ID" value="CQR49904.1"/>
    <property type="molecule type" value="Genomic_DNA"/>
</dbReference>
<dbReference type="InterPro" id="IPR014710">
    <property type="entry name" value="RmlC-like_jellyroll"/>
</dbReference>
<dbReference type="SUPFAM" id="SSF51182">
    <property type="entry name" value="RmlC-like cupins"/>
    <property type="match status" value="1"/>
</dbReference>
<feature type="region of interest" description="Disordered" evidence="1">
    <location>
        <begin position="82"/>
        <end position="106"/>
    </location>
</feature>
<dbReference type="OrthoDB" id="305577at2157"/>
<dbReference type="Proteomes" id="UP000198902">
    <property type="component" value="Unassembled WGS sequence"/>
</dbReference>
<dbReference type="Pfam" id="PF07883">
    <property type="entry name" value="Cupin_2"/>
    <property type="match status" value="1"/>
</dbReference>
<dbReference type="Gene3D" id="2.60.120.10">
    <property type="entry name" value="Jelly Rolls"/>
    <property type="match status" value="1"/>
</dbReference>
<evidence type="ECO:0000313" key="3">
    <source>
        <dbReference type="EMBL" id="CQR49904.1"/>
    </source>
</evidence>
<dbReference type="InterPro" id="IPR013096">
    <property type="entry name" value="Cupin_2"/>
</dbReference>
<feature type="domain" description="Cupin type-2" evidence="2">
    <location>
        <begin position="37"/>
        <end position="97"/>
    </location>
</feature>
<sequence>MSYTKANYEDVDAVGGGLHFLRDELDCVELGFSVLEADPDWSGKPHDHAEQGHEEVYYLVSGGATLVVDDKELDLEPGDAVRVSPEDTRELRNGPEESTFVIAGAP</sequence>
<dbReference type="InterPro" id="IPR011051">
    <property type="entry name" value="RmlC_Cupin_sf"/>
</dbReference>
<accession>A0A0D6JPX7</accession>
<organism evidence="3 4">
    <name type="scientific">Haloferax massiliensis</name>
    <dbReference type="NCBI Taxonomy" id="1476858"/>
    <lineage>
        <taxon>Archaea</taxon>
        <taxon>Methanobacteriati</taxon>
        <taxon>Methanobacteriota</taxon>
        <taxon>Stenosarchaea group</taxon>
        <taxon>Halobacteria</taxon>
        <taxon>Halobacteriales</taxon>
        <taxon>Haloferacaceae</taxon>
        <taxon>Haloferax</taxon>
    </lineage>
</organism>
<dbReference type="AlphaFoldDB" id="A0A0D6JPX7"/>
<evidence type="ECO:0000313" key="4">
    <source>
        <dbReference type="Proteomes" id="UP000198902"/>
    </source>
</evidence>
<name>A0A0D6JPX7_9EURY</name>
<evidence type="ECO:0000256" key="1">
    <source>
        <dbReference type="SAM" id="MobiDB-lite"/>
    </source>
</evidence>
<protein>
    <submittedName>
        <fullName evidence="3">Cupin domain protein</fullName>
    </submittedName>
</protein>
<dbReference type="RefSeq" id="WP_089777736.1">
    <property type="nucleotide sequence ID" value="NZ_CABLRR010000002.1"/>
</dbReference>
<evidence type="ECO:0000259" key="2">
    <source>
        <dbReference type="Pfam" id="PF07883"/>
    </source>
</evidence>
<proteinExistence type="predicted"/>
<reference evidence="4" key="1">
    <citation type="submission" date="2015-03" db="EMBL/GenBank/DDBJ databases">
        <authorList>
            <person name="Urmite Genomes"/>
        </authorList>
    </citation>
    <scope>NUCLEOTIDE SEQUENCE [LARGE SCALE GENOMIC DNA]</scope>
    <source>
        <strain evidence="4">Arc-Hr</strain>
    </source>
</reference>